<evidence type="ECO:0000313" key="2">
    <source>
        <dbReference type="Proteomes" id="UP000000238"/>
    </source>
</evidence>
<dbReference type="Proteomes" id="UP000000238">
    <property type="component" value="Chromosome"/>
</dbReference>
<proteinExistence type="predicted"/>
<dbReference type="HOGENOM" id="CLU_155271_0_0_6"/>
<keyword evidence="2" id="KW-1185">Reference proteome</keyword>
<reference evidence="1 2" key="1">
    <citation type="journal article" date="2005" name="Nucleic Acids Res.">
        <title>Genomic blueprint of Hahella chejuensis, a marine microbe producing an algicidal agent.</title>
        <authorList>
            <person name="Jeong H."/>
            <person name="Yim J.H."/>
            <person name="Lee C."/>
            <person name="Choi S.-H."/>
            <person name="Park Y.K."/>
            <person name="Yoon S.H."/>
            <person name="Hur C.-G."/>
            <person name="Kang H.-Y."/>
            <person name="Kim D."/>
            <person name="Lee H.H."/>
            <person name="Park K.H."/>
            <person name="Park S.-H."/>
            <person name="Park H.-S."/>
            <person name="Lee H.K."/>
            <person name="Oh T.K."/>
            <person name="Kim J.F."/>
        </authorList>
    </citation>
    <scope>NUCLEOTIDE SEQUENCE [LARGE SCALE GENOMIC DNA]</scope>
    <source>
        <strain evidence="1 2">KCTC 2396</strain>
    </source>
</reference>
<dbReference type="KEGG" id="hch:HCH_00195"/>
<dbReference type="eggNOG" id="ENOG5032W0Z">
    <property type="taxonomic scope" value="Bacteria"/>
</dbReference>
<dbReference type="OrthoDB" id="6118617at2"/>
<sequence length="138" mass="15407">MSDAPSSGVIGDFPGKRWLKIALRTLHILSVVGVCGGIWFGHAQEEWRGFWMFALATGMAMLLLDALSNWLWLVQVRGVTILSKFILFSMLGVYPSADRWLLTAIIVASVVISHAPGSIRYYSLLHRRVMRSLTDMKG</sequence>
<protein>
    <submittedName>
        <fullName evidence="1">Uncharacterized protein</fullName>
    </submittedName>
</protein>
<evidence type="ECO:0000313" key="1">
    <source>
        <dbReference type="EMBL" id="ABC27112.1"/>
    </source>
</evidence>
<organism evidence="1 2">
    <name type="scientific">Hahella chejuensis (strain KCTC 2396)</name>
    <dbReference type="NCBI Taxonomy" id="349521"/>
    <lineage>
        <taxon>Bacteria</taxon>
        <taxon>Pseudomonadati</taxon>
        <taxon>Pseudomonadota</taxon>
        <taxon>Gammaproteobacteria</taxon>
        <taxon>Oceanospirillales</taxon>
        <taxon>Hahellaceae</taxon>
        <taxon>Hahella</taxon>
    </lineage>
</organism>
<name>Q2SQG2_HAHCH</name>
<dbReference type="RefSeq" id="WP_011394189.1">
    <property type="nucleotide sequence ID" value="NC_007645.1"/>
</dbReference>
<gene>
    <name evidence="1" type="ordered locus">HCH_00195</name>
</gene>
<dbReference type="STRING" id="349521.HCH_00195"/>
<accession>Q2SQG2</accession>
<dbReference type="AlphaFoldDB" id="Q2SQG2"/>
<dbReference type="EMBL" id="CP000155">
    <property type="protein sequence ID" value="ABC27112.1"/>
    <property type="molecule type" value="Genomic_DNA"/>
</dbReference>